<dbReference type="Pfam" id="PF01066">
    <property type="entry name" value="CDP-OH_P_transf"/>
    <property type="match status" value="1"/>
</dbReference>
<dbReference type="RefSeq" id="WP_013835314.1">
    <property type="nucleotide sequence ID" value="NC_015581.1"/>
</dbReference>
<comment type="pathway">
    <text evidence="2">Phospholipid metabolism; phosphatidylglycerol biosynthesis; phosphatidylglycerol from CDP-diacylglycerol: step 1/2.</text>
</comment>
<keyword evidence="13" id="KW-1208">Phospholipid metabolism</keyword>
<evidence type="ECO:0000313" key="19">
    <source>
        <dbReference type="Proteomes" id="UP000009232"/>
    </source>
</evidence>
<dbReference type="Proteomes" id="UP000009232">
    <property type="component" value="Chromosome"/>
</dbReference>
<dbReference type="HOGENOM" id="CLU_051314_2_1_6"/>
<keyword evidence="9 17" id="KW-1133">Transmembrane helix</keyword>
<keyword evidence="19" id="KW-1185">Reference proteome</keyword>
<keyword evidence="11 17" id="KW-0472">Membrane</keyword>
<dbReference type="PANTHER" id="PTHR14269:SF62">
    <property type="entry name" value="CDP-DIACYLGLYCEROL--GLYCEROL-3-PHOSPHATE 3-PHOSPHATIDYLTRANSFERASE 1, CHLOROPLASTIC"/>
    <property type="match status" value="1"/>
</dbReference>
<feature type="transmembrane region" description="Helical" evidence="17">
    <location>
        <begin position="156"/>
        <end position="180"/>
    </location>
</feature>
<feature type="transmembrane region" description="Helical" evidence="17">
    <location>
        <begin position="34"/>
        <end position="53"/>
    </location>
</feature>
<gene>
    <name evidence="18" type="ordered locus">Thicy_0763</name>
</gene>
<protein>
    <recommendedName>
        <fullName evidence="5 15">CDP-diacylglycerol--glycerol-3-phosphate 3-phosphatidyltransferase</fullName>
        <ecNumber evidence="4 15">2.7.8.5</ecNumber>
    </recommendedName>
</protein>
<evidence type="ECO:0000256" key="10">
    <source>
        <dbReference type="ARBA" id="ARBA00023098"/>
    </source>
</evidence>
<proteinExistence type="inferred from homology"/>
<dbReference type="EC" id="2.7.8.5" evidence="4 15"/>
<dbReference type="GO" id="GO:0008444">
    <property type="term" value="F:CDP-diacylglycerol-glycerol-3-phosphate 3-phosphatidyltransferase activity"/>
    <property type="evidence" value="ECO:0007669"/>
    <property type="project" value="UniProtKB-UniRule"/>
</dbReference>
<dbReference type="InterPro" id="IPR048254">
    <property type="entry name" value="CDP_ALCOHOL_P_TRANSF_CS"/>
</dbReference>
<keyword evidence="6" id="KW-0444">Lipid biosynthesis</keyword>
<dbReference type="PROSITE" id="PS00379">
    <property type="entry name" value="CDP_ALCOHOL_P_TRANSF"/>
    <property type="match status" value="1"/>
</dbReference>
<name>F6DCE9_THICA</name>
<dbReference type="PIRSF" id="PIRSF000847">
    <property type="entry name" value="Phos_ph_gly_syn"/>
    <property type="match status" value="1"/>
</dbReference>
<dbReference type="OrthoDB" id="9796672at2"/>
<evidence type="ECO:0000256" key="1">
    <source>
        <dbReference type="ARBA" id="ARBA00004141"/>
    </source>
</evidence>
<dbReference type="InterPro" id="IPR043130">
    <property type="entry name" value="CDP-OH_PTrfase_TM_dom"/>
</dbReference>
<evidence type="ECO:0000256" key="12">
    <source>
        <dbReference type="ARBA" id="ARBA00023209"/>
    </source>
</evidence>
<evidence type="ECO:0000256" key="15">
    <source>
        <dbReference type="NCBIfam" id="TIGR00560"/>
    </source>
</evidence>
<sequence length="184" mass="20394">MKLQDLPMSITWLRVALIPLFVLIYYLPFEGARLVAMLVFVIAALTDWLDGYLARRLDATTRFGAFLDPVADKLIVAVALVMVAVEYQDLLITLAAIVIIVREVAVSALREWMAQQKLSNVVAVSTIGKYKTTFQLVALAMLIYGGTLFGVPWGTIGFGLLIIAALLTLWSFVQYSIAAWPRLK</sequence>
<comment type="subcellular location">
    <subcellularLocation>
        <location evidence="1">Membrane</location>
        <topology evidence="1">Multi-pass membrane protein</topology>
    </subcellularLocation>
</comment>
<evidence type="ECO:0000256" key="9">
    <source>
        <dbReference type="ARBA" id="ARBA00022989"/>
    </source>
</evidence>
<evidence type="ECO:0000256" key="14">
    <source>
        <dbReference type="ARBA" id="ARBA00048586"/>
    </source>
</evidence>
<comment type="catalytic activity">
    <reaction evidence="14">
        <text>a CDP-1,2-diacyl-sn-glycerol + sn-glycerol 3-phosphate = a 1,2-diacyl-sn-glycero-3-phospho-(1'-sn-glycero-3'-phosphate) + CMP + H(+)</text>
        <dbReference type="Rhea" id="RHEA:12593"/>
        <dbReference type="ChEBI" id="CHEBI:15378"/>
        <dbReference type="ChEBI" id="CHEBI:57597"/>
        <dbReference type="ChEBI" id="CHEBI:58332"/>
        <dbReference type="ChEBI" id="CHEBI:60110"/>
        <dbReference type="ChEBI" id="CHEBI:60377"/>
        <dbReference type="EC" id="2.7.8.5"/>
    </reaction>
</comment>
<dbReference type="InterPro" id="IPR004570">
    <property type="entry name" value="Phosphatidylglycerol_P_synth"/>
</dbReference>
<dbReference type="GO" id="GO:0046474">
    <property type="term" value="P:glycerophospholipid biosynthetic process"/>
    <property type="evidence" value="ECO:0007669"/>
    <property type="project" value="TreeGrafter"/>
</dbReference>
<dbReference type="KEGG" id="tcy:Thicy_0763"/>
<dbReference type="eggNOG" id="COG0558">
    <property type="taxonomic scope" value="Bacteria"/>
</dbReference>
<evidence type="ECO:0000256" key="3">
    <source>
        <dbReference type="ARBA" id="ARBA00010441"/>
    </source>
</evidence>
<dbReference type="EMBL" id="CP002776">
    <property type="protein sequence ID" value="AEG31535.1"/>
    <property type="molecule type" value="Genomic_DNA"/>
</dbReference>
<dbReference type="AlphaFoldDB" id="F6DCE9"/>
<dbReference type="PANTHER" id="PTHR14269">
    <property type="entry name" value="CDP-DIACYLGLYCEROL--GLYCEROL-3-PHOSPHATE 3-PHOSPHATIDYLTRANSFERASE-RELATED"/>
    <property type="match status" value="1"/>
</dbReference>
<evidence type="ECO:0000256" key="7">
    <source>
        <dbReference type="ARBA" id="ARBA00022679"/>
    </source>
</evidence>
<evidence type="ECO:0000256" key="11">
    <source>
        <dbReference type="ARBA" id="ARBA00023136"/>
    </source>
</evidence>
<evidence type="ECO:0000256" key="2">
    <source>
        <dbReference type="ARBA" id="ARBA00005042"/>
    </source>
</evidence>
<dbReference type="Gene3D" id="1.20.120.1760">
    <property type="match status" value="1"/>
</dbReference>
<accession>F6DCE9</accession>
<dbReference type="STRING" id="717773.Thicy_0763"/>
<evidence type="ECO:0000256" key="17">
    <source>
        <dbReference type="SAM" id="Phobius"/>
    </source>
</evidence>
<keyword evidence="7 16" id="KW-0808">Transferase</keyword>
<evidence type="ECO:0000256" key="6">
    <source>
        <dbReference type="ARBA" id="ARBA00022516"/>
    </source>
</evidence>
<dbReference type="GO" id="GO:0005886">
    <property type="term" value="C:plasma membrane"/>
    <property type="evidence" value="ECO:0007669"/>
    <property type="project" value="TreeGrafter"/>
</dbReference>
<keyword evidence="10" id="KW-0443">Lipid metabolism</keyword>
<dbReference type="InterPro" id="IPR050324">
    <property type="entry name" value="CDP-alcohol_PTase-I"/>
</dbReference>
<evidence type="ECO:0000313" key="18">
    <source>
        <dbReference type="EMBL" id="AEG31535.1"/>
    </source>
</evidence>
<feature type="transmembrane region" description="Helical" evidence="17">
    <location>
        <begin position="12"/>
        <end position="28"/>
    </location>
</feature>
<evidence type="ECO:0000256" key="13">
    <source>
        <dbReference type="ARBA" id="ARBA00023264"/>
    </source>
</evidence>
<keyword evidence="8 17" id="KW-0812">Transmembrane</keyword>
<dbReference type="InterPro" id="IPR000462">
    <property type="entry name" value="CDP-OH_P_trans"/>
</dbReference>
<evidence type="ECO:0000256" key="8">
    <source>
        <dbReference type="ARBA" id="ARBA00022692"/>
    </source>
</evidence>
<dbReference type="NCBIfam" id="TIGR00560">
    <property type="entry name" value="pgsA"/>
    <property type="match status" value="1"/>
</dbReference>
<feature type="transmembrane region" description="Helical" evidence="17">
    <location>
        <begin position="130"/>
        <end position="150"/>
    </location>
</feature>
<evidence type="ECO:0000256" key="4">
    <source>
        <dbReference type="ARBA" id="ARBA00013170"/>
    </source>
</evidence>
<keyword evidence="12" id="KW-0594">Phospholipid biosynthesis</keyword>
<comment type="similarity">
    <text evidence="3 16">Belongs to the CDP-alcohol phosphatidyltransferase class-I family.</text>
</comment>
<evidence type="ECO:0000256" key="5">
    <source>
        <dbReference type="ARBA" id="ARBA00014944"/>
    </source>
</evidence>
<reference evidence="18 19" key="1">
    <citation type="submission" date="2011-05" db="EMBL/GenBank/DDBJ databases">
        <title>Complete sequence of Thioalkalimicrobium cyclicum ALM1.</title>
        <authorList>
            <consortium name="US DOE Joint Genome Institute"/>
            <person name="Lucas S."/>
            <person name="Han J."/>
            <person name="Lapidus A."/>
            <person name="Cheng J.-F."/>
            <person name="Goodwin L."/>
            <person name="Pitluck S."/>
            <person name="Peters L."/>
            <person name="Mikhailova N."/>
            <person name="Davenport K."/>
            <person name="Han C."/>
            <person name="Tapia R."/>
            <person name="Land M."/>
            <person name="Hauser L."/>
            <person name="Kyrpides N."/>
            <person name="Ivanova N."/>
            <person name="Pagani I."/>
            <person name="Kappler U."/>
            <person name="Woyke T."/>
        </authorList>
    </citation>
    <scope>NUCLEOTIDE SEQUENCE [LARGE SCALE GENOMIC DNA]</scope>
    <source>
        <strain evidence="19">DSM 14477 / JCM 11371 / ALM1</strain>
    </source>
</reference>
<organism evidence="18 19">
    <name type="scientific">Thiomicrospira cyclica (strain DSM 14477 / JCM 11371 / ALM1)</name>
    <name type="common">Thioalkalimicrobium cyclicum</name>
    <dbReference type="NCBI Taxonomy" id="717773"/>
    <lineage>
        <taxon>Bacteria</taxon>
        <taxon>Pseudomonadati</taxon>
        <taxon>Pseudomonadota</taxon>
        <taxon>Gammaproteobacteria</taxon>
        <taxon>Thiotrichales</taxon>
        <taxon>Piscirickettsiaceae</taxon>
        <taxon>Thiomicrospira</taxon>
    </lineage>
</organism>
<evidence type="ECO:0000256" key="16">
    <source>
        <dbReference type="RuleBase" id="RU003750"/>
    </source>
</evidence>